<dbReference type="InterPro" id="IPR036047">
    <property type="entry name" value="F-box-like_dom_sf"/>
</dbReference>
<dbReference type="EMBL" id="CM001885">
    <property type="protein sequence ID" value="EOY12244.1"/>
    <property type="molecule type" value="Genomic_DNA"/>
</dbReference>
<dbReference type="Pfam" id="PF03478">
    <property type="entry name" value="Beta-prop_KIB1-4"/>
    <property type="match status" value="1"/>
</dbReference>
<dbReference type="CDD" id="cd09917">
    <property type="entry name" value="F-box_SF"/>
    <property type="match status" value="1"/>
</dbReference>
<accession>A0A061FCP3</accession>
<dbReference type="PROSITE" id="PS50181">
    <property type="entry name" value="FBOX"/>
    <property type="match status" value="1"/>
</dbReference>
<organism evidence="2 3">
    <name type="scientific">Theobroma cacao</name>
    <name type="common">Cacao</name>
    <name type="synonym">Cocoa</name>
    <dbReference type="NCBI Taxonomy" id="3641"/>
    <lineage>
        <taxon>Eukaryota</taxon>
        <taxon>Viridiplantae</taxon>
        <taxon>Streptophyta</taxon>
        <taxon>Embryophyta</taxon>
        <taxon>Tracheophyta</taxon>
        <taxon>Spermatophyta</taxon>
        <taxon>Magnoliopsida</taxon>
        <taxon>eudicotyledons</taxon>
        <taxon>Gunneridae</taxon>
        <taxon>Pentapetalae</taxon>
        <taxon>rosids</taxon>
        <taxon>malvids</taxon>
        <taxon>Malvales</taxon>
        <taxon>Malvaceae</taxon>
        <taxon>Byttnerioideae</taxon>
        <taxon>Theobroma</taxon>
    </lineage>
</organism>
<gene>
    <name evidence="2" type="ORF">TCM_030807</name>
</gene>
<dbReference type="STRING" id="3641.A0A061FCP3"/>
<protein>
    <recommendedName>
        <fullName evidence="1">F-box domain-containing protein</fullName>
    </recommendedName>
</protein>
<dbReference type="Pfam" id="PF00646">
    <property type="entry name" value="F-box"/>
    <property type="match status" value="1"/>
</dbReference>
<keyword evidence="3" id="KW-1185">Reference proteome</keyword>
<dbReference type="OMA" id="DAWCAIN"/>
<evidence type="ECO:0000313" key="2">
    <source>
        <dbReference type="EMBL" id="EOY12244.1"/>
    </source>
</evidence>
<dbReference type="AlphaFoldDB" id="A0A061FCP3"/>
<reference evidence="2 3" key="1">
    <citation type="journal article" date="2013" name="Genome Biol.">
        <title>The genome sequence of the most widely cultivated cacao type and its use to identify candidate genes regulating pod color.</title>
        <authorList>
            <person name="Motamayor J.C."/>
            <person name="Mockaitis K."/>
            <person name="Schmutz J."/>
            <person name="Haiminen N."/>
            <person name="Iii D.L."/>
            <person name="Cornejo O."/>
            <person name="Findley S.D."/>
            <person name="Zheng P."/>
            <person name="Utro F."/>
            <person name="Royaert S."/>
            <person name="Saski C."/>
            <person name="Jenkins J."/>
            <person name="Podicheti R."/>
            <person name="Zhao M."/>
            <person name="Scheffler B.E."/>
            <person name="Stack J.C."/>
            <person name="Feltus F.A."/>
            <person name="Mustiga G.M."/>
            <person name="Amores F."/>
            <person name="Phillips W."/>
            <person name="Marelli J.P."/>
            <person name="May G.D."/>
            <person name="Shapiro H."/>
            <person name="Ma J."/>
            <person name="Bustamante C.D."/>
            <person name="Schnell R.J."/>
            <person name="Main D."/>
            <person name="Gilbert D."/>
            <person name="Parida L."/>
            <person name="Kuhn D.N."/>
        </authorList>
    </citation>
    <scope>NUCLEOTIDE SEQUENCE [LARGE SCALE GENOMIC DNA]</scope>
    <source>
        <strain evidence="3">cv. Matina 1-6</strain>
    </source>
</reference>
<evidence type="ECO:0000259" key="1">
    <source>
        <dbReference type="PROSITE" id="PS50181"/>
    </source>
</evidence>
<dbReference type="HOGENOM" id="CLU_700973_0_0_1"/>
<sequence length="438" mass="50071">MVFKEQAFSLEFIEEKPSSEKPMNMVVSALGIEQKMEAMNKNEGEEKEESYCLCNLPDDLLRIILSYLSVLDYINFRAVCKCWRLAFSKFAAVLSQEKPGRELPCFLVLKREHSVDKSIMSDYHRPVLHTTGMLGSLCSSSSSRRIYRTNMPELCGTRILLSKYGWLLLFRSGGIDSSELYFFNPFSRAKILLPFLDVSMLRNPVFAISAPPTSPDCMVFIISYVEPNQDYIHLCSRGDSAWNCVTAGHNGPALNVVFAKGIWYCLHALGDLVAYDPAHLCYNLLDIKDYSPGHFTFVSYPVSRGEQIFLRVHGLRCFEVPLVYYSEPLVAKEIVCQADGKLNYQDCEYLFRTDVKEAIVQEKGLVSVDSFNVDAWCAGLDADDDDAIEFRWHWFTNKRTALYRLHGTSCHYNHDCSTFVMWVEPVWVQPSPNLSWNL</sequence>
<name>A0A061FCP3_THECC</name>
<dbReference type="InParanoid" id="A0A061FCP3"/>
<dbReference type="Proteomes" id="UP000026915">
    <property type="component" value="Chromosome 7"/>
</dbReference>
<feature type="domain" description="F-box" evidence="1">
    <location>
        <begin position="50"/>
        <end position="97"/>
    </location>
</feature>
<dbReference type="SMART" id="SM00256">
    <property type="entry name" value="FBOX"/>
    <property type="match status" value="1"/>
</dbReference>
<dbReference type="InterPro" id="IPR001810">
    <property type="entry name" value="F-box_dom"/>
</dbReference>
<dbReference type="Gramene" id="EOY12244">
    <property type="protein sequence ID" value="EOY12244"/>
    <property type="gene ID" value="TCM_030807"/>
</dbReference>
<evidence type="ECO:0000313" key="3">
    <source>
        <dbReference type="Proteomes" id="UP000026915"/>
    </source>
</evidence>
<proteinExistence type="predicted"/>
<dbReference type="PANTHER" id="PTHR33127:SF5">
    <property type="entry name" value="TRANSMEMBRANE PROTEIN"/>
    <property type="match status" value="1"/>
</dbReference>
<dbReference type="InterPro" id="IPR005174">
    <property type="entry name" value="KIB1-4_b-propeller"/>
</dbReference>
<dbReference type="Gene3D" id="1.20.1280.50">
    <property type="match status" value="1"/>
</dbReference>
<dbReference type="SUPFAM" id="SSF81383">
    <property type="entry name" value="F-box domain"/>
    <property type="match status" value="1"/>
</dbReference>
<dbReference type="PANTHER" id="PTHR33127">
    <property type="entry name" value="TRANSMEMBRANE PROTEIN"/>
    <property type="match status" value="1"/>
</dbReference>